<comment type="caution">
    <text evidence="2">The sequence shown here is derived from an EMBL/GenBank/DDBJ whole genome shotgun (WGS) entry which is preliminary data.</text>
</comment>
<dbReference type="InterPro" id="IPR026341">
    <property type="entry name" value="T9SS_type_B"/>
</dbReference>
<dbReference type="Pfam" id="PF17517">
    <property type="entry name" value="IgGFc_binding"/>
    <property type="match status" value="1"/>
</dbReference>
<dbReference type="PROSITE" id="PS50093">
    <property type="entry name" value="PKD"/>
    <property type="match status" value="1"/>
</dbReference>
<dbReference type="EMBL" id="JSVA01000003">
    <property type="protein sequence ID" value="KOF04228.1"/>
    <property type="molecule type" value="Genomic_DNA"/>
</dbReference>
<dbReference type="Pfam" id="PF13585">
    <property type="entry name" value="CHU_C"/>
    <property type="match status" value="1"/>
</dbReference>
<dbReference type="Gene3D" id="2.60.40.10">
    <property type="entry name" value="Immunoglobulins"/>
    <property type="match status" value="1"/>
</dbReference>
<dbReference type="NCBIfam" id="TIGR04131">
    <property type="entry name" value="Bac_Flav_CTERM"/>
    <property type="match status" value="1"/>
</dbReference>
<evidence type="ECO:0000313" key="2">
    <source>
        <dbReference type="EMBL" id="KOF04228.1"/>
    </source>
</evidence>
<dbReference type="Pfam" id="PF18911">
    <property type="entry name" value="PKD_4"/>
    <property type="match status" value="1"/>
</dbReference>
<dbReference type="PANTHER" id="PTHR46534">
    <property type="entry name" value="IGGFC_BINDING DOMAIN-CONTAINING PROTEIN"/>
    <property type="match status" value="1"/>
</dbReference>
<dbReference type="InterPro" id="IPR022409">
    <property type="entry name" value="PKD/Chitinase_dom"/>
</dbReference>
<evidence type="ECO:0000259" key="1">
    <source>
        <dbReference type="PROSITE" id="PS50093"/>
    </source>
</evidence>
<sequence length="1035" mass="112453">MPNNDSDSPSSLEVFVTSKKIANVTLFIYEDNRTLTFTVTPGVTHKQSIFETLENPYAATSNGENQRKAIHIVSDEPISVYAFNNRSASADASIILPTPSLGNKYYASTYFESPPSNDVAGTDNSSSQILIVASEDATRLRVTPSFRTLDNKDAGVPYSIELNQGDIYLIQAQGDLTGTLIESEDTSDNCNNFAVFGGNVWTRVTGGQDCSALNRGNLWSGGYAGDHLFEQMYPVSTWGKNYAVLDLEMRSGYVLQITTSEPNTRVSVNGRNYSIVEEGEFLRLLFPNQVTSITSDKPIQVAQLAQSLSCDFPTGTNNPNGPGDPFMIMISPIEQRLKEITFPALEASAINRYFVGLITDLVGISGLRINGNLIPSTDFQNIQNSSLYYATVSINKGSDYNLKSDEGFVAYVYGFGQIESFGYVAGASLENLNAQLLLADANLNIISNEGCLNSNIDFKIQFETIPGEDPLYTVFDWHFDDGAMATGEEVNHTYTTPGDYVIRVIASNGEGSCGNSEVFTKQVTILEVEATEIVGPQSVCPDVNLIDYSVVGADENTYEWIISADGQITSGQGTDQIQVSWGAPNDNAFLKVVPKNALGCIGDTLEIPVKINKELAPPLPTGKSEVCFTEFQEVIYSTPQTNGSVYTWEVIGGTFVDGINTGNEIKVKWDGVGNGKVRFLESNPLVADCDGYSEYLPVIIYSEIKPVANITNISCFGLKNGAIDLTVTGGKPGNYTATWDNGMTGLSVSGLAAGNYEATITDAAGCEITQTYTITEPTPLTVTDGSILPVRCFSETNGSISLNITGGTPNAQGKYSIKVVGVNFDKTYSDPVMTNLPAGGYAVTVTDANGCQVSRTYTITEPPALEPFLESFLNLPICPQAVNGTTYIEAKGGTPDYQFYWSNKPNIDSQEGSDFSQGSYSLTIKDASGCETVMDFDVEERFPKIFIPNAFSPNNDGVNDEFKPVTDCDLQYSMQIFNKWGEIIFSTEDITKGWDGRYKGTKVQDGQYSYIIFYAGALNGVSFEETRRGTLKVFR</sequence>
<keyword evidence="3" id="KW-1185">Reference proteome</keyword>
<dbReference type="CDD" id="cd00146">
    <property type="entry name" value="PKD"/>
    <property type="match status" value="1"/>
</dbReference>
<dbReference type="InterPro" id="IPR025667">
    <property type="entry name" value="SprB_repeat"/>
</dbReference>
<name>A0A0L8AP30_9BACT</name>
<gene>
    <name evidence="2" type="ORF">OB69_01485</name>
</gene>
<dbReference type="SMART" id="SM00089">
    <property type="entry name" value="PKD"/>
    <property type="match status" value="1"/>
</dbReference>
<dbReference type="Proteomes" id="UP000036908">
    <property type="component" value="Unassembled WGS sequence"/>
</dbReference>
<dbReference type="InterPro" id="IPR000601">
    <property type="entry name" value="PKD_dom"/>
</dbReference>
<evidence type="ECO:0000313" key="3">
    <source>
        <dbReference type="Proteomes" id="UP000036908"/>
    </source>
</evidence>
<dbReference type="InterPro" id="IPR035986">
    <property type="entry name" value="PKD_dom_sf"/>
</dbReference>
<dbReference type="PATRIC" id="fig|1566026.4.peg.1994"/>
<organism evidence="2 3">
    <name type="scientific">Roseivirga seohaensis subsp. aquiponti</name>
    <dbReference type="NCBI Taxonomy" id="1566026"/>
    <lineage>
        <taxon>Bacteria</taxon>
        <taxon>Pseudomonadati</taxon>
        <taxon>Bacteroidota</taxon>
        <taxon>Cytophagia</taxon>
        <taxon>Cytophagales</taxon>
        <taxon>Roseivirgaceae</taxon>
        <taxon>Roseivirga</taxon>
    </lineage>
</organism>
<dbReference type="Pfam" id="PF19408">
    <property type="entry name" value="PKD_6"/>
    <property type="match status" value="1"/>
</dbReference>
<dbReference type="Pfam" id="PF13573">
    <property type="entry name" value="SprB"/>
    <property type="match status" value="2"/>
</dbReference>
<protein>
    <recommendedName>
        <fullName evidence="1">PKD domain-containing protein</fullName>
    </recommendedName>
</protein>
<accession>A0A0L8AP30</accession>
<dbReference type="InterPro" id="IPR013783">
    <property type="entry name" value="Ig-like_fold"/>
</dbReference>
<proteinExistence type="predicted"/>
<feature type="domain" description="PKD" evidence="1">
    <location>
        <begin position="459"/>
        <end position="512"/>
    </location>
</feature>
<dbReference type="InterPro" id="IPR045829">
    <property type="entry name" value="PKD_6"/>
</dbReference>
<dbReference type="SUPFAM" id="SSF49299">
    <property type="entry name" value="PKD domain"/>
    <property type="match status" value="1"/>
</dbReference>
<dbReference type="PANTHER" id="PTHR46534:SF1">
    <property type="entry name" value="IGGFC-BINDING PROTEIN N-TERMINAL DOMAIN-CONTAINING PROTEIN"/>
    <property type="match status" value="1"/>
</dbReference>
<reference evidence="3" key="1">
    <citation type="submission" date="2014-11" db="EMBL/GenBank/DDBJ databases">
        <title>Genome sequencing of Roseivirga sp. D-25.</title>
        <authorList>
            <person name="Selvaratnam C."/>
            <person name="Thevarajoo S."/>
            <person name="Goh K.M."/>
            <person name="Eee R."/>
            <person name="Chan K.-G."/>
            <person name="Chong C.S."/>
        </authorList>
    </citation>
    <scope>NUCLEOTIDE SEQUENCE [LARGE SCALE GENOMIC DNA]</scope>
    <source>
        <strain evidence="3">D-25</strain>
    </source>
</reference>
<dbReference type="Gene3D" id="2.60.40.740">
    <property type="match status" value="1"/>
</dbReference>
<dbReference type="AlphaFoldDB" id="A0A0L8AP30"/>
<dbReference type="InterPro" id="IPR035234">
    <property type="entry name" value="IgGFc-bd_N"/>
</dbReference>